<dbReference type="SUPFAM" id="SSF53474">
    <property type="entry name" value="alpha/beta-Hydrolases"/>
    <property type="match status" value="1"/>
</dbReference>
<keyword evidence="2 4" id="KW-0378">Hydrolase</keyword>
<evidence type="ECO:0000313" key="5">
    <source>
        <dbReference type="Proteomes" id="UP000247118"/>
    </source>
</evidence>
<accession>A0AAD0KE78</accession>
<dbReference type="Proteomes" id="UP000247118">
    <property type="component" value="Chromosome"/>
</dbReference>
<sequence>MTGAGDDDLLVRARDRLAAVLGNRRARLDDLRRDLDTMMLDAVLDDDVSVTDVIVGGVPAVRVRAGAVADNRVLVWFHGGGYVMGSARGYQHVAAALSRSTGAPVVVPDYRLAPEHPFPAAVDDAASVVDAVIAEFGAERTVIGGDSAGGGLTVAVLIHARDRGAELPAAAAVVSPLADFTASGESIASNRHTDPVITERSLRDLRAAYLRDADAENPLASPVFADLRGLPPILVLASESEILLDDAVRLHRNVQASNGSSVLSMYSETFHAWTLSTDILPRAREGVAEIGVFIGDVLRRAEAAPSTSRPP</sequence>
<evidence type="ECO:0000313" key="4">
    <source>
        <dbReference type="EMBL" id="AWO84882.1"/>
    </source>
</evidence>
<evidence type="ECO:0000259" key="3">
    <source>
        <dbReference type="Pfam" id="PF07859"/>
    </source>
</evidence>
<dbReference type="GO" id="GO:0004806">
    <property type="term" value="F:triacylglycerol lipase activity"/>
    <property type="evidence" value="ECO:0007669"/>
    <property type="project" value="TreeGrafter"/>
</dbReference>
<comment type="similarity">
    <text evidence="1">Belongs to the 'GDXG' lipolytic enzyme family.</text>
</comment>
<dbReference type="InterPro" id="IPR013094">
    <property type="entry name" value="AB_hydrolase_3"/>
</dbReference>
<dbReference type="PANTHER" id="PTHR48081">
    <property type="entry name" value="AB HYDROLASE SUPERFAMILY PROTEIN C4A8.06C"/>
    <property type="match status" value="1"/>
</dbReference>
<dbReference type="KEGG" id="gta:BCM27_16255"/>
<proteinExistence type="inferred from homology"/>
<feature type="domain" description="Alpha/beta hydrolase fold-3" evidence="3">
    <location>
        <begin position="74"/>
        <end position="274"/>
    </location>
</feature>
<dbReference type="EMBL" id="CP029604">
    <property type="protein sequence ID" value="AWO84882.1"/>
    <property type="molecule type" value="Genomic_DNA"/>
</dbReference>
<protein>
    <submittedName>
        <fullName evidence="4">Alpha/beta hydrolase</fullName>
    </submittedName>
</protein>
<dbReference type="InterPro" id="IPR050300">
    <property type="entry name" value="GDXG_lipolytic_enzyme"/>
</dbReference>
<dbReference type="PANTHER" id="PTHR48081:SF30">
    <property type="entry name" value="ACETYL-HYDROLASE LIPR-RELATED"/>
    <property type="match status" value="1"/>
</dbReference>
<dbReference type="AlphaFoldDB" id="A0AAD0KE78"/>
<evidence type="ECO:0000256" key="2">
    <source>
        <dbReference type="ARBA" id="ARBA00022801"/>
    </source>
</evidence>
<dbReference type="Pfam" id="PF07859">
    <property type="entry name" value="Abhydrolase_3"/>
    <property type="match status" value="1"/>
</dbReference>
<dbReference type="InterPro" id="IPR029058">
    <property type="entry name" value="AB_hydrolase_fold"/>
</dbReference>
<organism evidence="4 5">
    <name type="scientific">Gordonia terrae</name>
    <dbReference type="NCBI Taxonomy" id="2055"/>
    <lineage>
        <taxon>Bacteria</taxon>
        <taxon>Bacillati</taxon>
        <taxon>Actinomycetota</taxon>
        <taxon>Actinomycetes</taxon>
        <taxon>Mycobacteriales</taxon>
        <taxon>Gordoniaceae</taxon>
        <taxon>Gordonia</taxon>
    </lineage>
</organism>
<dbReference type="RefSeq" id="WP_004023039.1">
    <property type="nucleotide sequence ID" value="NZ_CABEIC010000002.1"/>
</dbReference>
<reference evidence="4 5" key="1">
    <citation type="submission" date="2018-05" db="EMBL/GenBank/DDBJ databases">
        <title>Complete genome sequence of Gordonia terrae NRRL B-16283.</title>
        <authorList>
            <person name="Garlena R.A."/>
            <person name="Russell D.A."/>
            <person name="Hatfull G.F."/>
        </authorList>
    </citation>
    <scope>NUCLEOTIDE SEQUENCE [LARGE SCALE GENOMIC DNA]</scope>
    <source>
        <strain evidence="4 5">NRRL B-16283</strain>
    </source>
</reference>
<gene>
    <name evidence="4" type="ORF">DLJ61_16425</name>
</gene>
<dbReference type="Gene3D" id="3.40.50.1820">
    <property type="entry name" value="alpha/beta hydrolase"/>
    <property type="match status" value="1"/>
</dbReference>
<dbReference type="GeneID" id="32689375"/>
<evidence type="ECO:0000256" key="1">
    <source>
        <dbReference type="ARBA" id="ARBA00010515"/>
    </source>
</evidence>
<name>A0AAD0KE78_9ACTN</name>